<dbReference type="EMBL" id="LT629791">
    <property type="protein sequence ID" value="SDU46856.1"/>
    <property type="molecule type" value="Genomic_DNA"/>
</dbReference>
<evidence type="ECO:0000259" key="3">
    <source>
        <dbReference type="Pfam" id="PF00496"/>
    </source>
</evidence>
<feature type="region of interest" description="Disordered" evidence="1">
    <location>
        <begin position="33"/>
        <end position="58"/>
    </location>
</feature>
<evidence type="ECO:0000313" key="5">
    <source>
        <dbReference type="Proteomes" id="UP000182977"/>
    </source>
</evidence>
<dbReference type="GO" id="GO:0043190">
    <property type="term" value="C:ATP-binding cassette (ABC) transporter complex"/>
    <property type="evidence" value="ECO:0007669"/>
    <property type="project" value="InterPro"/>
</dbReference>
<dbReference type="GO" id="GO:0042597">
    <property type="term" value="C:periplasmic space"/>
    <property type="evidence" value="ECO:0007669"/>
    <property type="project" value="UniProtKB-ARBA"/>
</dbReference>
<dbReference type="GO" id="GO:1904680">
    <property type="term" value="F:peptide transmembrane transporter activity"/>
    <property type="evidence" value="ECO:0007669"/>
    <property type="project" value="TreeGrafter"/>
</dbReference>
<evidence type="ECO:0000256" key="2">
    <source>
        <dbReference type="SAM" id="SignalP"/>
    </source>
</evidence>
<accession>A0A1H2ISI6</accession>
<feature type="domain" description="Solute-binding protein family 5" evidence="3">
    <location>
        <begin position="110"/>
        <end position="465"/>
    </location>
</feature>
<dbReference type="SUPFAM" id="SSF53850">
    <property type="entry name" value="Periplasmic binding protein-like II"/>
    <property type="match status" value="1"/>
</dbReference>
<evidence type="ECO:0000313" key="4">
    <source>
        <dbReference type="EMBL" id="SDU46856.1"/>
    </source>
</evidence>
<proteinExistence type="predicted"/>
<dbReference type="PIRSF" id="PIRSF002741">
    <property type="entry name" value="MppA"/>
    <property type="match status" value="1"/>
</dbReference>
<dbReference type="PROSITE" id="PS51257">
    <property type="entry name" value="PROKAR_LIPOPROTEIN"/>
    <property type="match status" value="1"/>
</dbReference>
<reference evidence="5" key="1">
    <citation type="submission" date="2016-10" db="EMBL/GenBank/DDBJ databases">
        <authorList>
            <person name="Varghese N."/>
            <person name="Submissions S."/>
        </authorList>
    </citation>
    <scope>NUCLEOTIDE SEQUENCE [LARGE SCALE GENOMIC DNA]</scope>
    <source>
        <strain evidence="5">DSM 45079</strain>
    </source>
</reference>
<dbReference type="InterPro" id="IPR000914">
    <property type="entry name" value="SBP_5_dom"/>
</dbReference>
<protein>
    <submittedName>
        <fullName evidence="4">Peptide/nickel transport system substrate-binding protein</fullName>
    </submittedName>
</protein>
<dbReference type="PANTHER" id="PTHR30290">
    <property type="entry name" value="PERIPLASMIC BINDING COMPONENT OF ABC TRANSPORTER"/>
    <property type="match status" value="1"/>
</dbReference>
<dbReference type="OrthoDB" id="5243526at2"/>
<dbReference type="Gene3D" id="3.40.190.10">
    <property type="entry name" value="Periplasmic binding protein-like II"/>
    <property type="match status" value="1"/>
</dbReference>
<evidence type="ECO:0000256" key="1">
    <source>
        <dbReference type="SAM" id="MobiDB-lite"/>
    </source>
</evidence>
<dbReference type="AlphaFoldDB" id="A0A1H2ISI6"/>
<dbReference type="STRING" id="419479.SAMN04488563_1957"/>
<keyword evidence="2" id="KW-0732">Signal</keyword>
<dbReference type="Pfam" id="PF00496">
    <property type="entry name" value="SBP_bac_5"/>
    <property type="match status" value="1"/>
</dbReference>
<name>A0A1H2ISI6_9ACTN</name>
<dbReference type="RefSeq" id="WP_082155458.1">
    <property type="nucleotide sequence ID" value="NZ_LBMC01000019.1"/>
</dbReference>
<gene>
    <name evidence="4" type="ORF">SAMN04488563_1957</name>
</gene>
<dbReference type="InterPro" id="IPR039424">
    <property type="entry name" value="SBP_5"/>
</dbReference>
<dbReference type="CDD" id="cd00995">
    <property type="entry name" value="PBP2_NikA_DppA_OppA_like"/>
    <property type="match status" value="1"/>
</dbReference>
<dbReference type="GO" id="GO:0015833">
    <property type="term" value="P:peptide transport"/>
    <property type="evidence" value="ECO:0007669"/>
    <property type="project" value="TreeGrafter"/>
</dbReference>
<dbReference type="Proteomes" id="UP000182977">
    <property type="component" value="Chromosome I"/>
</dbReference>
<dbReference type="Gene3D" id="3.10.105.10">
    <property type="entry name" value="Dipeptide-binding Protein, Domain 3"/>
    <property type="match status" value="1"/>
</dbReference>
<organism evidence="4 5">
    <name type="scientific">Jiangella alkaliphila</name>
    <dbReference type="NCBI Taxonomy" id="419479"/>
    <lineage>
        <taxon>Bacteria</taxon>
        <taxon>Bacillati</taxon>
        <taxon>Actinomycetota</taxon>
        <taxon>Actinomycetes</taxon>
        <taxon>Jiangellales</taxon>
        <taxon>Jiangellaceae</taxon>
        <taxon>Jiangella</taxon>
    </lineage>
</organism>
<keyword evidence="5" id="KW-1185">Reference proteome</keyword>
<dbReference type="InterPro" id="IPR030678">
    <property type="entry name" value="Peptide/Ni-bd"/>
</dbReference>
<feature type="chain" id="PRO_5009276908" evidence="2">
    <location>
        <begin position="32"/>
        <end position="554"/>
    </location>
</feature>
<sequence>MSDATRTRGRHGRRAWLVAGLLTTALVTACAGNDSAGGRDGAAGDGERPADTARTVAPGAPVSDEHIELLTVGIPGKVTLVDPADNMEAGLNVNQLGLEPLLRIAPDGSLQPWLATEWEQVSDTVYEYTLRDGVTFWDGTELTAEDVKYSWDHLRAPESRRATYFAAVDTVEAVDADTVRVTLKQPDASWQYTPAMWYSVIFQKKFAEETGEAFGQPGTLLVATGPWKFDSVNPASGMELSAYDDYWGGTPPIDRISVRSFADDNSMALALRAGEIDLAPVVGGPTGFDAAAGGNTVTTVETCGTARMSLPTRRAPWDDVHVRRAVAYAINRDDIVAAAQGSAAGPAVYAIAPQLFRTLGSEEEVQAALEEIETYPFDLDAARAELAQSSVPDGFSFDLTIPPSSAAIAEVIAAQLGEIGIDISVEVLPDTAWYAALREDVRPLTFSATGACTPDPDWDSIFFDTDEAGEPIGLNMAQYSSPEVTGLWAEGLLEQDPAQRLRIYTDLQKQVAEDVPYISLFAEGTTYASTTYDLVEYHSYFWMNLPWALNLVPK</sequence>
<feature type="signal peptide" evidence="2">
    <location>
        <begin position="1"/>
        <end position="31"/>
    </location>
</feature>